<dbReference type="InterPro" id="IPR013783">
    <property type="entry name" value="Ig-like_fold"/>
</dbReference>
<dbReference type="AlphaFoldDB" id="A0A419HMM5"/>
<dbReference type="Gene3D" id="2.60.40.10">
    <property type="entry name" value="Immunoglobulins"/>
    <property type="match status" value="1"/>
</dbReference>
<dbReference type="GO" id="GO:0005975">
    <property type="term" value="P:carbohydrate metabolic process"/>
    <property type="evidence" value="ECO:0007669"/>
    <property type="project" value="UniProtKB-ARBA"/>
</dbReference>
<feature type="transmembrane region" description="Helical" evidence="2">
    <location>
        <begin position="498"/>
        <end position="521"/>
    </location>
</feature>
<dbReference type="Proteomes" id="UP000285112">
    <property type="component" value="Unassembled WGS sequence"/>
</dbReference>
<feature type="compositionally biased region" description="Polar residues" evidence="1">
    <location>
        <begin position="285"/>
        <end position="294"/>
    </location>
</feature>
<keyword evidence="2" id="KW-1133">Transmembrane helix</keyword>
<protein>
    <recommendedName>
        <fullName evidence="4">SpaA-like prealbumin fold domain-containing protein</fullName>
    </recommendedName>
</protein>
<evidence type="ECO:0000259" key="4">
    <source>
        <dbReference type="Pfam" id="PF17802"/>
    </source>
</evidence>
<evidence type="ECO:0000256" key="2">
    <source>
        <dbReference type="SAM" id="Phobius"/>
    </source>
</evidence>
<dbReference type="InterPro" id="IPR041033">
    <property type="entry name" value="SpaA_PFL_dom_1"/>
</dbReference>
<sequence length="527" mass="54190">MGWISRPRARMRAVSGLVATAMLGALSVTAVGTTPAVADTPRNVQPGVGYKVTPGQPFASHTPEFNWLGSYVVGGKNVFCVSFQLKAPDSNQEYKPGDELLTKWGTKLPADEAANISYLLLRYGNTTDADQAAALAHLLHSWTSKPRSDKDLDKSLPAEKIGYDATYHLDKLKEQAPGAYADVAKLTADAEANRGPWTASMAGPKDPQHLDAPASWTVTVKNAKGTGVADVPVKLTATDASIDSDSSDAKKTDSSGKDAKQTSDSDAKETSSGAGDAKQTGNGGSSATQAAKTETTVKTDAEGKVTVKLTPTGAQPKLVAAMSAPADRPYVQKPLDDGIQKVVSTGGEKTLTATGTVAIAKPGKVQIAKKDAKTGKGIGGATLRVTGKDRKSAATGQDGKPLNGPDGKPVVVTTNGEEGVATVENLLAPQEVCVVEVNAPPGYTNAFDPNNPPTECGSLEPGGTLSLALANTPNEVPHAIPAGDQPVAMAKGSTETTFSVPGVAGLGALVLLGSGLVGFFARRSARR</sequence>
<keyword evidence="2" id="KW-0472">Membrane</keyword>
<dbReference type="EMBL" id="QZFV01000138">
    <property type="protein sequence ID" value="RJQ77358.1"/>
    <property type="molecule type" value="Genomic_DNA"/>
</dbReference>
<feature type="domain" description="SpaA-like prealbumin fold" evidence="4">
    <location>
        <begin position="363"/>
        <end position="444"/>
    </location>
</feature>
<feature type="signal peptide" evidence="3">
    <location>
        <begin position="1"/>
        <end position="30"/>
    </location>
</feature>
<evidence type="ECO:0000313" key="5">
    <source>
        <dbReference type="EMBL" id="RJQ77358.1"/>
    </source>
</evidence>
<accession>A0A419HMM5</accession>
<feature type="compositionally biased region" description="Basic and acidic residues" evidence="1">
    <location>
        <begin position="247"/>
        <end position="269"/>
    </location>
</feature>
<feature type="region of interest" description="Disordered" evidence="1">
    <location>
        <begin position="378"/>
        <end position="408"/>
    </location>
</feature>
<evidence type="ECO:0000256" key="3">
    <source>
        <dbReference type="SAM" id="SignalP"/>
    </source>
</evidence>
<gene>
    <name evidence="5" type="ORF">D5S19_28980</name>
</gene>
<comment type="caution">
    <text evidence="5">The sequence shown here is derived from an EMBL/GenBank/DDBJ whole genome shotgun (WGS) entry which is preliminary data.</text>
</comment>
<dbReference type="RefSeq" id="WP_120026552.1">
    <property type="nucleotide sequence ID" value="NZ_QZFV01000138.1"/>
</dbReference>
<reference evidence="5 6" key="1">
    <citation type="submission" date="2018-09" db="EMBL/GenBank/DDBJ databases">
        <title>YIM PH 21725 draft genome.</title>
        <authorList>
            <person name="Miao C."/>
        </authorList>
    </citation>
    <scope>NUCLEOTIDE SEQUENCE [LARGE SCALE GENOMIC DNA]</scope>
    <source>
        <strain evidence="6">YIM PH21725</strain>
    </source>
</reference>
<dbReference type="OrthoDB" id="3653979at2"/>
<keyword evidence="2" id="KW-0812">Transmembrane</keyword>
<evidence type="ECO:0000256" key="1">
    <source>
        <dbReference type="SAM" id="MobiDB-lite"/>
    </source>
</evidence>
<keyword evidence="3" id="KW-0732">Signal</keyword>
<organism evidence="5 6">
    <name type="scientific">Amycolatopsis panacis</name>
    <dbReference type="NCBI Taxonomy" id="2340917"/>
    <lineage>
        <taxon>Bacteria</taxon>
        <taxon>Bacillati</taxon>
        <taxon>Actinomycetota</taxon>
        <taxon>Actinomycetes</taxon>
        <taxon>Pseudonocardiales</taxon>
        <taxon>Pseudonocardiaceae</taxon>
        <taxon>Amycolatopsis</taxon>
    </lineage>
</organism>
<keyword evidence="6" id="KW-1185">Reference proteome</keyword>
<proteinExistence type="predicted"/>
<feature type="chain" id="PRO_5038787187" description="SpaA-like prealbumin fold domain-containing protein" evidence="3">
    <location>
        <begin position="31"/>
        <end position="527"/>
    </location>
</feature>
<evidence type="ECO:0000313" key="6">
    <source>
        <dbReference type="Proteomes" id="UP000285112"/>
    </source>
</evidence>
<dbReference type="Pfam" id="PF17802">
    <property type="entry name" value="SpaA"/>
    <property type="match status" value="1"/>
</dbReference>
<name>A0A419HMM5_9PSEU</name>
<feature type="region of interest" description="Disordered" evidence="1">
    <location>
        <begin position="242"/>
        <end position="298"/>
    </location>
</feature>